<dbReference type="InterPro" id="IPR044925">
    <property type="entry name" value="His-Me_finger_sf"/>
</dbReference>
<keyword evidence="1" id="KW-0732">Signal</keyword>
<dbReference type="AlphaFoldDB" id="A0A1I8NGR1"/>
<feature type="signal peptide" evidence="1">
    <location>
        <begin position="1"/>
        <end position="22"/>
    </location>
</feature>
<dbReference type="KEGG" id="mde:101893900"/>
<dbReference type="STRING" id="7370.A0A1I8NGR1"/>
<evidence type="ECO:0000313" key="3">
    <source>
        <dbReference type="Proteomes" id="UP001652621"/>
    </source>
</evidence>
<evidence type="ECO:0000256" key="1">
    <source>
        <dbReference type="SAM" id="SignalP"/>
    </source>
</evidence>
<dbReference type="VEuPathDB" id="VectorBase:MDOA014968"/>
<evidence type="ECO:0000313" key="2">
    <source>
        <dbReference type="EnsemblMetazoa" id="MDOA014968-PA"/>
    </source>
</evidence>
<gene>
    <name evidence="2" type="primary">101893900</name>
    <name evidence="4" type="synonym">LOC101893900</name>
</gene>
<dbReference type="OrthoDB" id="7986954at2759"/>
<feature type="chain" id="PRO_5044561784" evidence="1">
    <location>
        <begin position="23"/>
        <end position="426"/>
    </location>
</feature>
<accession>A0A1I8NGR1</accession>
<protein>
    <submittedName>
        <fullName evidence="4">Uncharacterized protein LOC101893900</fullName>
    </submittedName>
</protein>
<dbReference type="eggNOG" id="ENOG502TBS1">
    <property type="taxonomic scope" value="Eukaryota"/>
</dbReference>
<dbReference type="EnsemblMetazoa" id="MDOA014968-RA">
    <property type="protein sequence ID" value="MDOA014968-PA"/>
    <property type="gene ID" value="MDOA014968"/>
</dbReference>
<dbReference type="RefSeq" id="XP_005175944.1">
    <property type="nucleotide sequence ID" value="XM_005175887.3"/>
</dbReference>
<reference evidence="4" key="2">
    <citation type="submission" date="2025-04" db="UniProtKB">
        <authorList>
            <consortium name="RefSeq"/>
        </authorList>
    </citation>
    <scope>IDENTIFICATION</scope>
    <source>
        <strain evidence="4">Aabys</strain>
    </source>
</reference>
<proteinExistence type="predicted"/>
<dbReference type="Proteomes" id="UP001652621">
    <property type="component" value="Unplaced"/>
</dbReference>
<reference evidence="2" key="1">
    <citation type="submission" date="2020-05" db="UniProtKB">
        <authorList>
            <consortium name="EnsemblMetazoa"/>
        </authorList>
    </citation>
    <scope>IDENTIFICATION</scope>
    <source>
        <strain evidence="2">Aabys</strain>
    </source>
</reference>
<dbReference type="VEuPathDB" id="VectorBase:MDOMA2_013408"/>
<name>A0A1I8NGR1_MUSDO</name>
<keyword evidence="3" id="KW-1185">Reference proteome</keyword>
<dbReference type="SUPFAM" id="SSF54060">
    <property type="entry name" value="His-Me finger endonucleases"/>
    <property type="match status" value="1"/>
</dbReference>
<dbReference type="GeneID" id="101893900"/>
<organism evidence="2">
    <name type="scientific">Musca domestica</name>
    <name type="common">House fly</name>
    <dbReference type="NCBI Taxonomy" id="7370"/>
    <lineage>
        <taxon>Eukaryota</taxon>
        <taxon>Metazoa</taxon>
        <taxon>Ecdysozoa</taxon>
        <taxon>Arthropoda</taxon>
        <taxon>Hexapoda</taxon>
        <taxon>Insecta</taxon>
        <taxon>Pterygota</taxon>
        <taxon>Neoptera</taxon>
        <taxon>Endopterygota</taxon>
        <taxon>Diptera</taxon>
        <taxon>Brachycera</taxon>
        <taxon>Muscomorpha</taxon>
        <taxon>Muscoidea</taxon>
        <taxon>Muscidae</taxon>
        <taxon>Musca</taxon>
    </lineage>
</organism>
<sequence length="426" mass="49461">MELKIFLLIASICCFAITQVSGYCSISLSQDESLRPKLYKNIGSRKALIHTEGLSYQFNENEVITADCEIRVQSPSQFAGKRSIDCKCTTSYIQIDGTILSKNLPVQCDKIKWNLYESSKQFSWCRIPMASYLLARPLNNIYEYLAGVCYNFDQQQILNIHYAAAYQLSKYQYPTRLQNYSPTVEILDIPNKFVARRIKPTNFKNVEIQEWMKFSQYENHSIIQDPNLYNKSYDKFGGFIELDWWPSLRTGNWRLYEKALREHIEADKEIYDVLAGVSNSIAVPSYENVCRENYTMIDVIYRDNQKIPLYVWQYLKSLKETNGTDVVVIGVNSAFSDFYKEKDLIFCTDICHQLDWLKSAQATFHYKTLGLIFCCDANEVKLSKRLEGIPMASSKPINSGAQLLPLPMKRPKEEYDDFNEPIRMET</sequence>
<evidence type="ECO:0000313" key="4">
    <source>
        <dbReference type="RefSeq" id="XP_005175944.1"/>
    </source>
</evidence>